<evidence type="ECO:0000259" key="5">
    <source>
        <dbReference type="PROSITE" id="PS50931"/>
    </source>
</evidence>
<dbReference type="CDD" id="cd08414">
    <property type="entry name" value="PBP2_LTTR_aromatics_like"/>
    <property type="match status" value="1"/>
</dbReference>
<organism evidence="6 7">
    <name type="scientific">Amycolatopsis acidiphila</name>
    <dbReference type="NCBI Taxonomy" id="715473"/>
    <lineage>
        <taxon>Bacteria</taxon>
        <taxon>Bacillati</taxon>
        <taxon>Actinomycetota</taxon>
        <taxon>Actinomycetes</taxon>
        <taxon>Pseudonocardiales</taxon>
        <taxon>Pseudonocardiaceae</taxon>
        <taxon>Amycolatopsis</taxon>
    </lineage>
</organism>
<dbReference type="FunFam" id="1.10.10.10:FF:000001">
    <property type="entry name" value="LysR family transcriptional regulator"/>
    <property type="match status" value="1"/>
</dbReference>
<evidence type="ECO:0000313" key="6">
    <source>
        <dbReference type="EMBL" id="TVT18752.1"/>
    </source>
</evidence>
<keyword evidence="3" id="KW-0238">DNA-binding</keyword>
<name>A0A558A3B4_9PSEU</name>
<dbReference type="Pfam" id="PF03466">
    <property type="entry name" value="LysR_substrate"/>
    <property type="match status" value="1"/>
</dbReference>
<sequence length="315" mass="32625">MGGPGGACCHEHVEIREMRAFVAVVEEGGLSAAARRLHVSQPALSQTMTTLERRLGVQLLVRSSTGVEATDAGMTLLAGARAVLARHDEAIAAVTRRGAAGGSVLRIGIPLELPGDLLSGPLAEVTAADPETRVQARHLSSAAQLAALTAGELDLALVREHPVGPDFDAMLVVEERLGVLLTATLTAKLAGPGGIPLAALAGLSWVGFPRSGSPAWYDELTAILRSHGLELGPDAPQGQELIPEVKLAAVATGGAFALAPPDWAQPLPGSVVWSALAGQPLVRRTWAVWSAHSHRRDLGRLVAALDRPGPVSTVD</sequence>
<keyword evidence="7" id="KW-1185">Reference proteome</keyword>
<dbReference type="InterPro" id="IPR036390">
    <property type="entry name" value="WH_DNA-bd_sf"/>
</dbReference>
<dbReference type="GO" id="GO:0003700">
    <property type="term" value="F:DNA-binding transcription factor activity"/>
    <property type="evidence" value="ECO:0007669"/>
    <property type="project" value="InterPro"/>
</dbReference>
<evidence type="ECO:0000256" key="1">
    <source>
        <dbReference type="ARBA" id="ARBA00009437"/>
    </source>
</evidence>
<feature type="domain" description="HTH lysR-type" evidence="5">
    <location>
        <begin position="13"/>
        <end position="70"/>
    </location>
</feature>
<evidence type="ECO:0000256" key="4">
    <source>
        <dbReference type="ARBA" id="ARBA00023163"/>
    </source>
</evidence>
<gene>
    <name evidence="6" type="ORF">FNH06_26555</name>
</gene>
<keyword evidence="2" id="KW-0805">Transcription regulation</keyword>
<keyword evidence="4" id="KW-0804">Transcription</keyword>
<dbReference type="InterPro" id="IPR005119">
    <property type="entry name" value="LysR_subst-bd"/>
</dbReference>
<dbReference type="PANTHER" id="PTHR30346">
    <property type="entry name" value="TRANSCRIPTIONAL DUAL REGULATOR HCAR-RELATED"/>
    <property type="match status" value="1"/>
</dbReference>
<dbReference type="Proteomes" id="UP000318578">
    <property type="component" value="Unassembled WGS sequence"/>
</dbReference>
<protein>
    <submittedName>
        <fullName evidence="6">LysR family transcriptional regulator</fullName>
    </submittedName>
</protein>
<proteinExistence type="inferred from homology"/>
<accession>A0A558A3B4</accession>
<dbReference type="EMBL" id="VJZA01000056">
    <property type="protein sequence ID" value="TVT18752.1"/>
    <property type="molecule type" value="Genomic_DNA"/>
</dbReference>
<dbReference type="AlphaFoldDB" id="A0A558A3B4"/>
<dbReference type="InterPro" id="IPR000847">
    <property type="entry name" value="LysR_HTH_N"/>
</dbReference>
<dbReference type="Gene3D" id="3.40.190.10">
    <property type="entry name" value="Periplasmic binding protein-like II"/>
    <property type="match status" value="2"/>
</dbReference>
<evidence type="ECO:0000313" key="7">
    <source>
        <dbReference type="Proteomes" id="UP000318578"/>
    </source>
</evidence>
<comment type="similarity">
    <text evidence="1">Belongs to the LysR transcriptional regulatory family.</text>
</comment>
<dbReference type="GO" id="GO:0032993">
    <property type="term" value="C:protein-DNA complex"/>
    <property type="evidence" value="ECO:0007669"/>
    <property type="project" value="TreeGrafter"/>
</dbReference>
<dbReference type="PROSITE" id="PS50931">
    <property type="entry name" value="HTH_LYSR"/>
    <property type="match status" value="1"/>
</dbReference>
<dbReference type="GO" id="GO:0003677">
    <property type="term" value="F:DNA binding"/>
    <property type="evidence" value="ECO:0007669"/>
    <property type="project" value="UniProtKB-KW"/>
</dbReference>
<evidence type="ECO:0000256" key="2">
    <source>
        <dbReference type="ARBA" id="ARBA00023015"/>
    </source>
</evidence>
<dbReference type="PRINTS" id="PR00039">
    <property type="entry name" value="HTHLYSR"/>
</dbReference>
<evidence type="ECO:0000256" key="3">
    <source>
        <dbReference type="ARBA" id="ARBA00023125"/>
    </source>
</evidence>
<dbReference type="SUPFAM" id="SSF53850">
    <property type="entry name" value="Periplasmic binding protein-like II"/>
    <property type="match status" value="1"/>
</dbReference>
<comment type="caution">
    <text evidence="6">The sequence shown here is derived from an EMBL/GenBank/DDBJ whole genome shotgun (WGS) entry which is preliminary data.</text>
</comment>
<dbReference type="PANTHER" id="PTHR30346:SF28">
    <property type="entry name" value="HTH-TYPE TRANSCRIPTIONAL REGULATOR CYNR"/>
    <property type="match status" value="1"/>
</dbReference>
<dbReference type="OrthoDB" id="3176554at2"/>
<dbReference type="SUPFAM" id="SSF46785">
    <property type="entry name" value="Winged helix' DNA-binding domain"/>
    <property type="match status" value="1"/>
</dbReference>
<dbReference type="InterPro" id="IPR036388">
    <property type="entry name" value="WH-like_DNA-bd_sf"/>
</dbReference>
<dbReference type="Pfam" id="PF00126">
    <property type="entry name" value="HTH_1"/>
    <property type="match status" value="1"/>
</dbReference>
<dbReference type="Gene3D" id="1.10.10.10">
    <property type="entry name" value="Winged helix-like DNA-binding domain superfamily/Winged helix DNA-binding domain"/>
    <property type="match status" value="1"/>
</dbReference>
<reference evidence="6 7" key="1">
    <citation type="submission" date="2019-07" db="EMBL/GenBank/DDBJ databases">
        <title>New species of Amycolatopsis and Streptomyces.</title>
        <authorList>
            <person name="Duangmal K."/>
            <person name="Teo W.F.A."/>
            <person name="Lipun K."/>
        </authorList>
    </citation>
    <scope>NUCLEOTIDE SEQUENCE [LARGE SCALE GENOMIC DNA]</scope>
    <source>
        <strain evidence="6 7">JCM 30562</strain>
    </source>
</reference>